<keyword evidence="7" id="KW-1185">Reference proteome</keyword>
<keyword evidence="3" id="KW-0547">Nucleotide-binding</keyword>
<evidence type="ECO:0000313" key="7">
    <source>
        <dbReference type="Proteomes" id="UP001157126"/>
    </source>
</evidence>
<proteinExistence type="predicted"/>
<keyword evidence="1" id="KW-0813">Transport</keyword>
<dbReference type="Pfam" id="PF00005">
    <property type="entry name" value="ABC_tran"/>
    <property type="match status" value="1"/>
</dbReference>
<organism evidence="6 7">
    <name type="scientific">Mobilicoccus caccae</name>
    <dbReference type="NCBI Taxonomy" id="1859295"/>
    <lineage>
        <taxon>Bacteria</taxon>
        <taxon>Bacillati</taxon>
        <taxon>Actinomycetota</taxon>
        <taxon>Actinomycetes</taxon>
        <taxon>Micrococcales</taxon>
        <taxon>Dermatophilaceae</taxon>
        <taxon>Mobilicoccus</taxon>
    </lineage>
</organism>
<dbReference type="SUPFAM" id="SSF52540">
    <property type="entry name" value="P-loop containing nucleoside triphosphate hydrolases"/>
    <property type="match status" value="1"/>
</dbReference>
<evidence type="ECO:0000256" key="1">
    <source>
        <dbReference type="ARBA" id="ARBA00022448"/>
    </source>
</evidence>
<feature type="domain" description="ABC transporter" evidence="5">
    <location>
        <begin position="32"/>
        <end position="73"/>
    </location>
</feature>
<evidence type="ECO:0000256" key="3">
    <source>
        <dbReference type="ARBA" id="ARBA00022741"/>
    </source>
</evidence>
<evidence type="ECO:0000313" key="6">
    <source>
        <dbReference type="EMBL" id="GMA38384.1"/>
    </source>
</evidence>
<sequence>MMVTDVDAPDEKGAHLLEISGVSKHFGATRALTDVHFDLRRGEAHALMGENGAGKSTLMKILSGNYQPDTGRSSSTGPRLT</sequence>
<comment type="caution">
    <text evidence="6">The sequence shown here is derived from an EMBL/GenBank/DDBJ whole genome shotgun (WGS) entry which is preliminary data.</text>
</comment>
<protein>
    <recommendedName>
        <fullName evidence="5">ABC transporter domain-containing protein</fullName>
    </recommendedName>
</protein>
<keyword evidence="2" id="KW-0677">Repeat</keyword>
<dbReference type="EMBL" id="BSUO01000001">
    <property type="protein sequence ID" value="GMA38384.1"/>
    <property type="molecule type" value="Genomic_DNA"/>
</dbReference>
<evidence type="ECO:0000256" key="2">
    <source>
        <dbReference type="ARBA" id="ARBA00022737"/>
    </source>
</evidence>
<dbReference type="Proteomes" id="UP001157126">
    <property type="component" value="Unassembled WGS sequence"/>
</dbReference>
<evidence type="ECO:0000259" key="5">
    <source>
        <dbReference type="Pfam" id="PF00005"/>
    </source>
</evidence>
<reference evidence="7" key="1">
    <citation type="journal article" date="2019" name="Int. J. Syst. Evol. Microbiol.">
        <title>The Global Catalogue of Microorganisms (GCM) 10K type strain sequencing project: providing services to taxonomists for standard genome sequencing and annotation.</title>
        <authorList>
            <consortium name="The Broad Institute Genomics Platform"/>
            <consortium name="The Broad Institute Genome Sequencing Center for Infectious Disease"/>
            <person name="Wu L."/>
            <person name="Ma J."/>
        </authorList>
    </citation>
    <scope>NUCLEOTIDE SEQUENCE [LARGE SCALE GENOMIC DNA]</scope>
    <source>
        <strain evidence="7">NBRC 113072</strain>
    </source>
</reference>
<dbReference type="InterPro" id="IPR003439">
    <property type="entry name" value="ABC_transporter-like_ATP-bd"/>
</dbReference>
<dbReference type="InterPro" id="IPR027417">
    <property type="entry name" value="P-loop_NTPase"/>
</dbReference>
<dbReference type="InterPro" id="IPR050107">
    <property type="entry name" value="ABC_carbohydrate_import_ATPase"/>
</dbReference>
<name>A0ABQ6INT8_9MICO</name>
<keyword evidence="4" id="KW-0067">ATP-binding</keyword>
<dbReference type="PANTHER" id="PTHR43790">
    <property type="entry name" value="CARBOHYDRATE TRANSPORT ATP-BINDING PROTEIN MG119-RELATED"/>
    <property type="match status" value="1"/>
</dbReference>
<dbReference type="PANTHER" id="PTHR43790:SF9">
    <property type="entry name" value="GALACTOFURANOSE TRANSPORTER ATP-BINDING PROTEIN YTFR"/>
    <property type="match status" value="1"/>
</dbReference>
<gene>
    <name evidence="6" type="ORF">GCM10025883_04290</name>
</gene>
<evidence type="ECO:0000256" key="4">
    <source>
        <dbReference type="ARBA" id="ARBA00022840"/>
    </source>
</evidence>
<dbReference type="Gene3D" id="3.40.50.300">
    <property type="entry name" value="P-loop containing nucleotide triphosphate hydrolases"/>
    <property type="match status" value="1"/>
</dbReference>
<accession>A0ABQ6INT8</accession>